<organism>
    <name type="scientific">Ixodes scapularis</name>
    <name type="common">Black-legged tick</name>
    <name type="synonym">Deer tick</name>
    <dbReference type="NCBI Taxonomy" id="6945"/>
    <lineage>
        <taxon>Eukaryota</taxon>
        <taxon>Metazoa</taxon>
        <taxon>Ecdysozoa</taxon>
        <taxon>Arthropoda</taxon>
        <taxon>Chelicerata</taxon>
        <taxon>Arachnida</taxon>
        <taxon>Acari</taxon>
        <taxon>Parasitiformes</taxon>
        <taxon>Ixodida</taxon>
        <taxon>Ixodoidea</taxon>
        <taxon>Ixodidae</taxon>
        <taxon>Ixodinae</taxon>
        <taxon>Ixodes</taxon>
    </lineage>
</organism>
<dbReference type="EMBL" id="DS944696">
    <property type="protein sequence ID" value="EEC18573.1"/>
    <property type="molecule type" value="Genomic_DNA"/>
</dbReference>
<sequence length="57" mass="6551">MQAVEQRALLLHQNGDQDEEEREFRGQIQAQTKPYAHLQLTSQKMVTELRNATASLV</sequence>
<dbReference type="InParanoid" id="B7QIA1"/>
<feature type="region of interest" description="Disordered" evidence="1">
    <location>
        <begin position="1"/>
        <end position="26"/>
    </location>
</feature>
<dbReference type="Proteomes" id="UP000001555">
    <property type="component" value="Unassembled WGS sequence"/>
</dbReference>
<evidence type="ECO:0000313" key="3">
    <source>
        <dbReference type="EnsemblMetazoa" id="ISCW023281-PA"/>
    </source>
</evidence>
<evidence type="ECO:0000256" key="1">
    <source>
        <dbReference type="SAM" id="MobiDB-lite"/>
    </source>
</evidence>
<dbReference type="AlphaFoldDB" id="B7QIA1"/>
<protein>
    <submittedName>
        <fullName evidence="2 3">Uncharacterized protein</fullName>
    </submittedName>
</protein>
<dbReference type="VEuPathDB" id="VectorBase:ISCW023281"/>
<accession>B7QIA1</accession>
<gene>
    <name evidence="2" type="ORF">IscW_ISCW023281</name>
</gene>
<name>B7QIA1_IXOSC</name>
<reference evidence="3" key="2">
    <citation type="submission" date="2020-05" db="UniProtKB">
        <authorList>
            <consortium name="EnsemblMetazoa"/>
        </authorList>
    </citation>
    <scope>IDENTIFICATION</scope>
    <source>
        <strain evidence="3">wikel</strain>
    </source>
</reference>
<evidence type="ECO:0000313" key="2">
    <source>
        <dbReference type="EMBL" id="EEC18573.1"/>
    </source>
</evidence>
<dbReference type="EnsemblMetazoa" id="ISCW023281-RA">
    <property type="protein sequence ID" value="ISCW023281-PA"/>
    <property type="gene ID" value="ISCW023281"/>
</dbReference>
<dbReference type="PaxDb" id="6945-B7QIA1"/>
<reference evidence="2 4" key="1">
    <citation type="submission" date="2008-03" db="EMBL/GenBank/DDBJ databases">
        <title>Annotation of Ixodes scapularis.</title>
        <authorList>
            <consortium name="Ixodes scapularis Genome Project Consortium"/>
            <person name="Caler E."/>
            <person name="Hannick L.I."/>
            <person name="Bidwell S."/>
            <person name="Joardar V."/>
            <person name="Thiagarajan M."/>
            <person name="Amedeo P."/>
            <person name="Galinsky K.J."/>
            <person name="Schobel S."/>
            <person name="Inman J."/>
            <person name="Hostetler J."/>
            <person name="Miller J."/>
            <person name="Hammond M."/>
            <person name="Megy K."/>
            <person name="Lawson D."/>
            <person name="Kodira C."/>
            <person name="Sutton G."/>
            <person name="Meyer J."/>
            <person name="Hill C.A."/>
            <person name="Birren B."/>
            <person name="Nene V."/>
            <person name="Collins F."/>
            <person name="Alarcon-Chaidez F."/>
            <person name="Wikel S."/>
            <person name="Strausberg R."/>
        </authorList>
    </citation>
    <scope>NUCLEOTIDE SEQUENCE [LARGE SCALE GENOMIC DNA]</scope>
    <source>
        <strain evidence="4">Wikel</strain>
        <strain evidence="2">Wikel colony</strain>
    </source>
</reference>
<proteinExistence type="predicted"/>
<dbReference type="HOGENOM" id="CLU_2998780_0_0_1"/>
<dbReference type="EMBL" id="ABJB010830483">
    <property type="status" value="NOT_ANNOTATED_CDS"/>
    <property type="molecule type" value="Genomic_DNA"/>
</dbReference>
<evidence type="ECO:0000313" key="4">
    <source>
        <dbReference type="Proteomes" id="UP000001555"/>
    </source>
</evidence>
<dbReference type="VEuPathDB" id="VectorBase:ISCI023281"/>
<keyword evidence="4" id="KW-1185">Reference proteome</keyword>